<evidence type="ECO:0000256" key="1">
    <source>
        <dbReference type="SAM" id="MobiDB-lite"/>
    </source>
</evidence>
<keyword evidence="2" id="KW-0812">Transmembrane</keyword>
<keyword evidence="2" id="KW-0472">Membrane</keyword>
<keyword evidence="2" id="KW-1133">Transmembrane helix</keyword>
<comment type="caution">
    <text evidence="3">The sequence shown here is derived from an EMBL/GenBank/DDBJ whole genome shotgun (WGS) entry which is preliminary data.</text>
</comment>
<sequence length="226" mass="23612">MPPNWQPQDHDHFYEMGHVSQPAPPPSGFHAVKNVWYARTRAHVTQYRRFYSIIAGLTVCAIIAFTLLGVLLPRSLHSGGGGDNNSDNSSTSPTQPSTTGTSSASPTSSGKPSTSSPAGDGSGSCDPAGFTDKVSMVADFDPSVPSPQFKIVPAKDAAGCCKQCYGLSPQHCNGWGYIGSMCTVLYDYPGEGEDDKCPKGYPDISIQPGGKEGDMGGNGPCASKSS</sequence>
<reference evidence="3 4" key="1">
    <citation type="submission" date="2023-01" db="EMBL/GenBank/DDBJ databases">
        <title>Analysis of 21 Apiospora genomes using comparative genomics revels a genus with tremendous synthesis potential of carbohydrate active enzymes and secondary metabolites.</title>
        <authorList>
            <person name="Sorensen T."/>
        </authorList>
    </citation>
    <scope>NUCLEOTIDE SEQUENCE [LARGE SCALE GENOMIC DNA]</scope>
    <source>
        <strain evidence="3 4">CBS 117206</strain>
    </source>
</reference>
<evidence type="ECO:0000313" key="4">
    <source>
        <dbReference type="Proteomes" id="UP001392437"/>
    </source>
</evidence>
<dbReference type="Proteomes" id="UP001392437">
    <property type="component" value="Unassembled WGS sequence"/>
</dbReference>
<gene>
    <name evidence="3" type="ORF">PG999_000536</name>
</gene>
<feature type="region of interest" description="Disordered" evidence="1">
    <location>
        <begin position="1"/>
        <end position="21"/>
    </location>
</feature>
<feature type="transmembrane region" description="Helical" evidence="2">
    <location>
        <begin position="50"/>
        <end position="72"/>
    </location>
</feature>
<proteinExistence type="predicted"/>
<dbReference type="AlphaFoldDB" id="A0AAW0RC04"/>
<protein>
    <submittedName>
        <fullName evidence="3">Uncharacterized protein</fullName>
    </submittedName>
</protein>
<accession>A0AAW0RC04</accession>
<feature type="region of interest" description="Disordered" evidence="1">
    <location>
        <begin position="78"/>
        <end position="125"/>
    </location>
</feature>
<feature type="compositionally biased region" description="Low complexity" evidence="1">
    <location>
        <begin position="84"/>
        <end position="119"/>
    </location>
</feature>
<evidence type="ECO:0000313" key="3">
    <source>
        <dbReference type="EMBL" id="KAK8132363.1"/>
    </source>
</evidence>
<name>A0AAW0RC04_9PEZI</name>
<keyword evidence="4" id="KW-1185">Reference proteome</keyword>
<evidence type="ECO:0000256" key="2">
    <source>
        <dbReference type="SAM" id="Phobius"/>
    </source>
</evidence>
<organism evidence="3 4">
    <name type="scientific">Apiospora kogelbergensis</name>
    <dbReference type="NCBI Taxonomy" id="1337665"/>
    <lineage>
        <taxon>Eukaryota</taxon>
        <taxon>Fungi</taxon>
        <taxon>Dikarya</taxon>
        <taxon>Ascomycota</taxon>
        <taxon>Pezizomycotina</taxon>
        <taxon>Sordariomycetes</taxon>
        <taxon>Xylariomycetidae</taxon>
        <taxon>Amphisphaeriales</taxon>
        <taxon>Apiosporaceae</taxon>
        <taxon>Apiospora</taxon>
    </lineage>
</organism>
<dbReference type="EMBL" id="JAQQWP010000001">
    <property type="protein sequence ID" value="KAK8132363.1"/>
    <property type="molecule type" value="Genomic_DNA"/>
</dbReference>
<feature type="region of interest" description="Disordered" evidence="1">
    <location>
        <begin position="202"/>
        <end position="226"/>
    </location>
</feature>